<sequence length="593" mass="67662">MAAKSRKRLLKSENKLLEFDKIQLSDIICSICQSILLEPVTLPCHHNFCHCCFKGSIENNALCCPLCRLRIGSWLRTATKQEKIINIKLWDFIKSKFPREVNAKSLGEDVVLSQEQSRVLLSEPGEIRAEYEAELKRLQEERLQLEQKQLHESTVLIKKIQEEEAETRKKYFNRCKQDESLAQQIQKEHNKSGTSVKKLSQPEAVIKPRLKSSKIDAFLTKKSTPTHSEDRGSPEMVPSYSKFLKNKLDKKVRNFSGFWNKENGDNYKTKKTELLPHLNNVLSTDVKDLDKIQTATQSLPVSLPYTGILQHKINTIDKRSIGSGSVDSMRQELCYFKPVQGTTATSYNAKRGFPIRVPVMRLEKSTALTQKESPTRMQYVEGLCLLRNLSLAQNLPSAFVIALNKEHTNKSQSRTKSRVKQCTTTCSTRPSLSKGKHSIQVDGITKLNEESTLRRTRSMGSIPKEENETTPKKAKPKLRQVSSEKKPYLRSESKKLNAKKELKSPSLNTDSVNNNKVNLAVKNLSSPLQHCDVKKIFEEQLRIVKQMEQEKTDLELACKVDAELNGRMRLRRPAVKRHVPLSYALRPAKKLKA</sequence>
<gene>
    <name evidence="1" type="ORF">MSG28_000464</name>
</gene>
<dbReference type="Proteomes" id="UP001064048">
    <property type="component" value="Chromosome Z"/>
</dbReference>
<keyword evidence="2" id="KW-1185">Reference proteome</keyword>
<dbReference type="EMBL" id="CM046131">
    <property type="protein sequence ID" value="KAI8430018.1"/>
    <property type="molecule type" value="Genomic_DNA"/>
</dbReference>
<evidence type="ECO:0000313" key="1">
    <source>
        <dbReference type="EMBL" id="KAI8430018.1"/>
    </source>
</evidence>
<name>A0ACC0K0X3_CHOFU</name>
<protein>
    <submittedName>
        <fullName evidence="1">Uncharacterized protein</fullName>
    </submittedName>
</protein>
<organism evidence="1 2">
    <name type="scientific">Choristoneura fumiferana</name>
    <name type="common">Spruce budworm moth</name>
    <name type="synonym">Archips fumiferana</name>
    <dbReference type="NCBI Taxonomy" id="7141"/>
    <lineage>
        <taxon>Eukaryota</taxon>
        <taxon>Metazoa</taxon>
        <taxon>Ecdysozoa</taxon>
        <taxon>Arthropoda</taxon>
        <taxon>Hexapoda</taxon>
        <taxon>Insecta</taxon>
        <taxon>Pterygota</taxon>
        <taxon>Neoptera</taxon>
        <taxon>Endopterygota</taxon>
        <taxon>Lepidoptera</taxon>
        <taxon>Glossata</taxon>
        <taxon>Ditrysia</taxon>
        <taxon>Tortricoidea</taxon>
        <taxon>Tortricidae</taxon>
        <taxon>Tortricinae</taxon>
        <taxon>Choristoneura</taxon>
    </lineage>
</organism>
<accession>A0ACC0K0X3</accession>
<evidence type="ECO:0000313" key="2">
    <source>
        <dbReference type="Proteomes" id="UP001064048"/>
    </source>
</evidence>
<proteinExistence type="predicted"/>
<comment type="caution">
    <text evidence="1">The sequence shown here is derived from an EMBL/GenBank/DDBJ whole genome shotgun (WGS) entry which is preliminary data.</text>
</comment>
<reference evidence="1 2" key="1">
    <citation type="journal article" date="2022" name="Genome Biol. Evol.">
        <title>The Spruce Budworm Genome: Reconstructing the Evolutionary History of Antifreeze Proteins.</title>
        <authorList>
            <person name="Beliveau C."/>
            <person name="Gagne P."/>
            <person name="Picq S."/>
            <person name="Vernygora O."/>
            <person name="Keeling C.I."/>
            <person name="Pinkney K."/>
            <person name="Doucet D."/>
            <person name="Wen F."/>
            <person name="Johnston J.S."/>
            <person name="Maaroufi H."/>
            <person name="Boyle B."/>
            <person name="Laroche J."/>
            <person name="Dewar K."/>
            <person name="Juretic N."/>
            <person name="Blackburn G."/>
            <person name="Nisole A."/>
            <person name="Brunet B."/>
            <person name="Brandao M."/>
            <person name="Lumley L."/>
            <person name="Duan J."/>
            <person name="Quan G."/>
            <person name="Lucarotti C.J."/>
            <person name="Roe A.D."/>
            <person name="Sperling F.A.H."/>
            <person name="Levesque R.C."/>
            <person name="Cusson M."/>
        </authorList>
    </citation>
    <scope>NUCLEOTIDE SEQUENCE [LARGE SCALE GENOMIC DNA]</scope>
    <source>
        <strain evidence="1">Glfc:IPQL:Cfum</strain>
    </source>
</reference>